<evidence type="ECO:0000256" key="6">
    <source>
        <dbReference type="SAM" id="MobiDB-lite"/>
    </source>
</evidence>
<dbReference type="PANTHER" id="PTHR11984:SF105">
    <property type="entry name" value="GAP JUNCTION PROTEIN"/>
    <property type="match status" value="1"/>
</dbReference>
<sequence length="465" mass="51905">MSKRCFKVQDLKHPSQKKTHTMTSQKLGFLSSVLCKWHAQATVIGKSLLPVLLLIRFVILGAAVQTVWLNDEGKFQCNTQRPGCEVTCFDAVTPLSLPRLWTLQLVLVLAPGLVFLCYLIHLTNQETQVQRGNDEVKGHTLSVYRACMAFVIVVEVGCSAAQWCLYGFELSTDFSCGRSPCPMRVDCFLSHAWEKTVFLRIMFTASSVSILLNVVEAVCMLRAKLRRTDGGETLQSGSQVEESFLSRLLALWHSHAGFLGKTVLPVLQLVRIVLVGAAVQPVWSNNYFVCNTLQPGCSSPGYNAVFPFSVHRYWTLQVVFVLAPGLIYFSYLVHLLVTQKQSETGTVIKRQSLWAYLGFLSAVVLLEVGFAVGQCLKFGLFLPPMFNVAVSPCPHTVDCFLPQPNEKSVFMFIMLVLACLSGLLTLVEMCMVLKTKKPWKKHEDNRENSIPCTEMMSNDKEEGDA</sequence>
<feature type="region of interest" description="Disordered" evidence="6">
    <location>
        <begin position="444"/>
        <end position="465"/>
    </location>
</feature>
<feature type="domain" description="Connexin N-terminal" evidence="8">
    <location>
        <begin position="66"/>
        <end position="99"/>
    </location>
</feature>
<dbReference type="PANTHER" id="PTHR11984">
    <property type="entry name" value="CONNEXIN"/>
    <property type="match status" value="1"/>
</dbReference>
<keyword evidence="3 7" id="KW-0812">Transmembrane</keyword>
<keyword evidence="11" id="KW-1185">Reference proteome</keyword>
<dbReference type="Ensembl" id="ENSOABT00000084081.1">
    <property type="protein sequence ID" value="ENSOABP00000069550.1"/>
    <property type="gene ID" value="ENSOABG00000039424.1"/>
</dbReference>
<dbReference type="RefSeq" id="XP_039462852.1">
    <property type="nucleotide sequence ID" value="XM_039606918.1"/>
</dbReference>
<dbReference type="SMART" id="SM01089">
    <property type="entry name" value="Connexin_CCC"/>
    <property type="match status" value="2"/>
</dbReference>
<accession>A0AAZ1XPP2</accession>
<feature type="domain" description="Connexin cysteine-rich" evidence="9">
    <location>
        <begin position="154"/>
        <end position="220"/>
    </location>
</feature>
<reference evidence="10" key="2">
    <citation type="submission" date="2025-08" db="UniProtKB">
        <authorList>
            <consortium name="Ensembl"/>
        </authorList>
    </citation>
    <scope>IDENTIFICATION</scope>
</reference>
<protein>
    <recommendedName>
        <fullName evidence="12">Gap junction protein</fullName>
    </recommendedName>
</protein>
<dbReference type="Pfam" id="PF00029">
    <property type="entry name" value="Connexin"/>
    <property type="match status" value="3"/>
</dbReference>
<dbReference type="SMART" id="SM00037">
    <property type="entry name" value="CNX"/>
    <property type="match status" value="2"/>
</dbReference>
<dbReference type="GO" id="GO:0007267">
    <property type="term" value="P:cell-cell signaling"/>
    <property type="evidence" value="ECO:0007669"/>
    <property type="project" value="TreeGrafter"/>
</dbReference>
<feature type="transmembrane region" description="Helical" evidence="7">
    <location>
        <begin position="101"/>
        <end position="122"/>
    </location>
</feature>
<dbReference type="InterPro" id="IPR013092">
    <property type="entry name" value="Connexin_N"/>
</dbReference>
<reference evidence="10" key="3">
    <citation type="submission" date="2025-09" db="UniProtKB">
        <authorList>
            <consortium name="Ensembl"/>
        </authorList>
    </citation>
    <scope>IDENTIFICATION</scope>
</reference>
<dbReference type="Gene3D" id="1.20.1440.80">
    <property type="entry name" value="Gap junction channel protein cysteine-rich domain"/>
    <property type="match status" value="2"/>
</dbReference>
<dbReference type="GeneID" id="116327328"/>
<name>A0AAZ1XPP2_OREAU</name>
<feature type="domain" description="Connexin cysteine-rich" evidence="9">
    <location>
        <begin position="366"/>
        <end position="432"/>
    </location>
</feature>
<dbReference type="InterPro" id="IPR038359">
    <property type="entry name" value="Connexin_N_sf"/>
</dbReference>
<feature type="domain" description="Connexin N-terminal" evidence="8">
    <location>
        <begin position="281"/>
        <end position="312"/>
    </location>
</feature>
<dbReference type="GO" id="GO:0005243">
    <property type="term" value="F:gap junction channel activity"/>
    <property type="evidence" value="ECO:0007669"/>
    <property type="project" value="TreeGrafter"/>
</dbReference>
<dbReference type="GO" id="GO:0005922">
    <property type="term" value="C:connexin complex"/>
    <property type="evidence" value="ECO:0007669"/>
    <property type="project" value="InterPro"/>
</dbReference>
<feature type="transmembrane region" description="Helical" evidence="7">
    <location>
        <begin position="410"/>
        <end position="433"/>
    </location>
</feature>
<evidence type="ECO:0000256" key="4">
    <source>
        <dbReference type="ARBA" id="ARBA00022989"/>
    </source>
</evidence>
<gene>
    <name evidence="10" type="primary">LOC116327328</name>
</gene>
<organism evidence="10 11">
    <name type="scientific">Oreochromis aureus</name>
    <name type="common">Israeli tilapia</name>
    <name type="synonym">Chromis aureus</name>
    <dbReference type="NCBI Taxonomy" id="47969"/>
    <lineage>
        <taxon>Eukaryota</taxon>
        <taxon>Metazoa</taxon>
        <taxon>Chordata</taxon>
        <taxon>Craniata</taxon>
        <taxon>Vertebrata</taxon>
        <taxon>Euteleostomi</taxon>
        <taxon>Actinopterygii</taxon>
        <taxon>Neopterygii</taxon>
        <taxon>Teleostei</taxon>
        <taxon>Neoteleostei</taxon>
        <taxon>Acanthomorphata</taxon>
        <taxon>Ovalentaria</taxon>
        <taxon>Cichlomorphae</taxon>
        <taxon>Cichliformes</taxon>
        <taxon>Cichlidae</taxon>
        <taxon>African cichlids</taxon>
        <taxon>Pseudocrenilabrinae</taxon>
        <taxon>Oreochromini</taxon>
        <taxon>Oreochromis</taxon>
    </lineage>
</organism>
<proteinExistence type="predicted"/>
<feature type="transmembrane region" description="Helical" evidence="7">
    <location>
        <begin position="353"/>
        <end position="373"/>
    </location>
</feature>
<feature type="transmembrane region" description="Helical" evidence="7">
    <location>
        <begin position="198"/>
        <end position="219"/>
    </location>
</feature>
<dbReference type="Proteomes" id="UP000472276">
    <property type="component" value="Unassembled WGS sequence"/>
</dbReference>
<evidence type="ECO:0000259" key="9">
    <source>
        <dbReference type="SMART" id="SM01089"/>
    </source>
</evidence>
<evidence type="ECO:0000256" key="1">
    <source>
        <dbReference type="ARBA" id="ARBA00004651"/>
    </source>
</evidence>
<evidence type="ECO:0000313" key="10">
    <source>
        <dbReference type="Ensembl" id="ENSOABP00000069550.1"/>
    </source>
</evidence>
<evidence type="ECO:0000259" key="8">
    <source>
        <dbReference type="SMART" id="SM00037"/>
    </source>
</evidence>
<feature type="transmembrane region" description="Helical" evidence="7">
    <location>
        <begin position="48"/>
        <end position="68"/>
    </location>
</feature>
<keyword evidence="4 7" id="KW-1133">Transmembrane helix</keyword>
<feature type="transmembrane region" description="Helical" evidence="7">
    <location>
        <begin position="143"/>
        <end position="168"/>
    </location>
</feature>
<dbReference type="PRINTS" id="PR00206">
    <property type="entry name" value="CONNEXIN"/>
</dbReference>
<evidence type="ECO:0000256" key="3">
    <source>
        <dbReference type="ARBA" id="ARBA00022692"/>
    </source>
</evidence>
<dbReference type="AlphaFoldDB" id="A0AAZ1XPP2"/>
<keyword evidence="2" id="KW-1003">Cell membrane</keyword>
<dbReference type="InterPro" id="IPR019570">
    <property type="entry name" value="Connexin_CCC"/>
</dbReference>
<evidence type="ECO:0000256" key="2">
    <source>
        <dbReference type="ARBA" id="ARBA00022475"/>
    </source>
</evidence>
<evidence type="ECO:0008006" key="12">
    <source>
        <dbReference type="Google" id="ProtNLM"/>
    </source>
</evidence>
<keyword evidence="5 7" id="KW-0472">Membrane</keyword>
<comment type="subcellular location">
    <subcellularLocation>
        <location evidence="1">Cell membrane</location>
        <topology evidence="1">Multi-pass membrane protein</topology>
    </subcellularLocation>
</comment>
<feature type="transmembrane region" description="Helical" evidence="7">
    <location>
        <begin position="313"/>
        <end position="333"/>
    </location>
</feature>
<feature type="transmembrane region" description="Helical" evidence="7">
    <location>
        <begin position="263"/>
        <end position="283"/>
    </location>
</feature>
<evidence type="ECO:0000256" key="5">
    <source>
        <dbReference type="ARBA" id="ARBA00023136"/>
    </source>
</evidence>
<evidence type="ECO:0000313" key="11">
    <source>
        <dbReference type="Proteomes" id="UP000472276"/>
    </source>
</evidence>
<reference evidence="11" key="1">
    <citation type="submission" date="2020-03" db="EMBL/GenBank/DDBJ databases">
        <title>Evolution of repeat sequences and sex chromosomes of tilapia species revealed by chromosome-level genomes.</title>
        <authorList>
            <person name="Xu L."/>
            <person name="Tao W."/>
            <person name="Wang D."/>
            <person name="Zhou Q."/>
        </authorList>
    </citation>
    <scope>NUCLEOTIDE SEQUENCE [LARGE SCALE GENOMIC DNA]</scope>
    <source>
        <strain evidence="11">Israel</strain>
    </source>
</reference>
<dbReference type="InterPro" id="IPR000500">
    <property type="entry name" value="Connexin"/>
</dbReference>
<evidence type="ECO:0000256" key="7">
    <source>
        <dbReference type="SAM" id="Phobius"/>
    </source>
</evidence>